<dbReference type="GO" id="GO:0004674">
    <property type="term" value="F:protein serine/threonine kinase activity"/>
    <property type="evidence" value="ECO:0007669"/>
    <property type="project" value="TreeGrafter"/>
</dbReference>
<dbReference type="Pfam" id="PF00069">
    <property type="entry name" value="Pkinase"/>
    <property type="match status" value="1"/>
</dbReference>
<dbReference type="PROSITE" id="PS00107">
    <property type="entry name" value="PROTEIN_KINASE_ATP"/>
    <property type="match status" value="1"/>
</dbReference>
<dbReference type="SUPFAM" id="SSF48452">
    <property type="entry name" value="TPR-like"/>
    <property type="match status" value="1"/>
</dbReference>
<feature type="compositionally biased region" description="Polar residues" evidence="6">
    <location>
        <begin position="280"/>
        <end position="297"/>
    </location>
</feature>
<dbReference type="InterPro" id="IPR017441">
    <property type="entry name" value="Protein_kinase_ATP_BS"/>
</dbReference>
<dbReference type="PROSITE" id="PS50011">
    <property type="entry name" value="PROTEIN_KINASE_DOM"/>
    <property type="match status" value="1"/>
</dbReference>
<accession>A0A2G1VYT7</accession>
<dbReference type="Proteomes" id="UP000225740">
    <property type="component" value="Unassembled WGS sequence"/>
</dbReference>
<evidence type="ECO:0000256" key="6">
    <source>
        <dbReference type="SAM" id="MobiDB-lite"/>
    </source>
</evidence>
<dbReference type="SUPFAM" id="SSF56112">
    <property type="entry name" value="Protein kinase-like (PK-like)"/>
    <property type="match status" value="1"/>
</dbReference>
<keyword evidence="4 5" id="KW-0067">ATP-binding</keyword>
<evidence type="ECO:0000256" key="3">
    <source>
        <dbReference type="ARBA" id="ARBA00022777"/>
    </source>
</evidence>
<evidence type="ECO:0000256" key="4">
    <source>
        <dbReference type="ARBA" id="ARBA00022840"/>
    </source>
</evidence>
<evidence type="ECO:0000313" key="8">
    <source>
        <dbReference type="EMBL" id="PHQ31956.1"/>
    </source>
</evidence>
<keyword evidence="9" id="KW-1185">Reference proteome</keyword>
<dbReference type="Gene3D" id="1.10.510.10">
    <property type="entry name" value="Transferase(Phosphotransferase) domain 1"/>
    <property type="match status" value="1"/>
</dbReference>
<keyword evidence="2 5" id="KW-0547">Nucleotide-binding</keyword>
<dbReference type="InterPro" id="IPR000719">
    <property type="entry name" value="Prot_kinase_dom"/>
</dbReference>
<dbReference type="RefSeq" id="WP_099263929.1">
    <property type="nucleotide sequence ID" value="NZ_NIZW01000035.1"/>
</dbReference>
<gene>
    <name evidence="8" type="ORF">CEE69_28250</name>
</gene>
<dbReference type="PANTHER" id="PTHR43289">
    <property type="entry name" value="MITOGEN-ACTIVATED PROTEIN KINASE KINASE KINASE 20-RELATED"/>
    <property type="match status" value="1"/>
</dbReference>
<organism evidence="8 9">
    <name type="scientific">Rhodopirellula bahusiensis</name>
    <dbReference type="NCBI Taxonomy" id="2014065"/>
    <lineage>
        <taxon>Bacteria</taxon>
        <taxon>Pseudomonadati</taxon>
        <taxon>Planctomycetota</taxon>
        <taxon>Planctomycetia</taxon>
        <taxon>Pirellulales</taxon>
        <taxon>Pirellulaceae</taxon>
        <taxon>Rhodopirellula</taxon>
    </lineage>
</organism>
<feature type="domain" description="Protein kinase" evidence="7">
    <location>
        <begin position="142"/>
        <end position="450"/>
    </location>
</feature>
<feature type="region of interest" description="Disordered" evidence="6">
    <location>
        <begin position="325"/>
        <end position="349"/>
    </location>
</feature>
<dbReference type="PROSITE" id="PS00108">
    <property type="entry name" value="PROTEIN_KINASE_ST"/>
    <property type="match status" value="1"/>
</dbReference>
<dbReference type="SMART" id="SM00220">
    <property type="entry name" value="S_TKc"/>
    <property type="match status" value="1"/>
</dbReference>
<evidence type="ECO:0000256" key="1">
    <source>
        <dbReference type="ARBA" id="ARBA00022679"/>
    </source>
</evidence>
<dbReference type="InterPro" id="IPR011990">
    <property type="entry name" value="TPR-like_helical_dom_sf"/>
</dbReference>
<dbReference type="InterPro" id="IPR011009">
    <property type="entry name" value="Kinase-like_dom_sf"/>
</dbReference>
<dbReference type="EMBL" id="NIZW01000035">
    <property type="protein sequence ID" value="PHQ31956.1"/>
    <property type="molecule type" value="Genomic_DNA"/>
</dbReference>
<sequence length="988" mass="105731">MNLSDLPARELARLDAVCLEYESSLRQVADGEPAPSDLTSIQSLVERHGGEHADLLRSELEAIRAEIDGDLGVHGDSGELTQVLATSNDTPSRDAAALDTPAAAIGGATPSGEARVKKALAKVASNGSSDSLPPLGTEIGPYRLDGVLGRGGMGVVYRATDTRLERSVAVKMLSIDGQPNLVERFQREAKAVASLTHPNIVELFDVGVHEGMPYAVMEHLRGETLMRRMESRRTDVAPITTQMVRYWGRQLAEALATSHASGVIHRDLKPENVMLVGRRSGSTTPSPATSQTISGHSLAMQSSNESSLPSVKLFDFGLSRVGRVVFGPGESDPENQHDDAGNEQADETKTRAGMILGTPGYMAPEQARGETVTPAADVFSLGCVLFEAFYGRPAFTGKSPASRYAAVLEKSPLPDPGRRRDDIALADLIMAMMSKTPSKRPTAATVMTALSSGGSASPQSTGETLALPMDDAQLKQPVQAAGGVSRRRFAEMVGGSFAGALFGLSGLGNNWAKLHQIRSIGVLSFTQKSEVEPATPGERIALADSQPAGGRMLQRGELLASLVSNELTRLDGLSVPKYVPMTASYPDQYREAASRLEVDALVTGTFTEAPGSQKGVMDVTIQIICAQTGTQIWGKVIRTTAGDNLIEQTDLARQVASAINRSLLQHPGESKPGEPGAFTCLLKGRTQADPDSIAGMRSALKCFQSALSEDPNYGPAHAGYGLTSLTLAGRVGDDEAQNLVKQARTSVQIALELDRSNVEANLASAMLTYLSLGDLKQARGVLSGLAKSSPNSWQVHHQLGWVELMLRDDPKGIRSLVNAASLHPSSKLLQSDLARGLWFVGNRRRALTQATAVMPQNEGDTIGPESFSRGFLIDLHEHSGDLESAAVLDPGLKWAAGDGVDRYWEQRETRLETLPYGPYGPTLNETILQLRRTDVAIREPAEQRLAKLLQTRSPMLPLLLIKHPQFVAMRTLPAAGEAFPVLDPSLSW</sequence>
<dbReference type="OrthoDB" id="9801841at2"/>
<protein>
    <submittedName>
        <fullName evidence="8">Protein kinase</fullName>
    </submittedName>
</protein>
<dbReference type="GeneID" id="90611759"/>
<dbReference type="Gene3D" id="1.25.40.10">
    <property type="entry name" value="Tetratricopeptide repeat domain"/>
    <property type="match status" value="1"/>
</dbReference>
<evidence type="ECO:0000256" key="5">
    <source>
        <dbReference type="PROSITE-ProRule" id="PRU10141"/>
    </source>
</evidence>
<dbReference type="Gene3D" id="3.30.200.20">
    <property type="entry name" value="Phosphorylase Kinase, domain 1"/>
    <property type="match status" value="1"/>
</dbReference>
<evidence type="ECO:0000259" key="7">
    <source>
        <dbReference type="PROSITE" id="PS50011"/>
    </source>
</evidence>
<comment type="caution">
    <text evidence="8">The sequence shown here is derived from an EMBL/GenBank/DDBJ whole genome shotgun (WGS) entry which is preliminary data.</text>
</comment>
<dbReference type="AlphaFoldDB" id="A0A2G1VYT7"/>
<reference evidence="8 9" key="1">
    <citation type="submission" date="2017-06" db="EMBL/GenBank/DDBJ databases">
        <title>Description of Rhodopirellula bahusiensis sp. nov.</title>
        <authorList>
            <person name="Kizina J."/>
            <person name="Harder J."/>
        </authorList>
    </citation>
    <scope>NUCLEOTIDE SEQUENCE [LARGE SCALE GENOMIC DNA]</scope>
    <source>
        <strain evidence="8 9">SWK21</strain>
    </source>
</reference>
<name>A0A2G1VYT7_9BACT</name>
<keyword evidence="3 8" id="KW-0418">Kinase</keyword>
<dbReference type="GO" id="GO:0005524">
    <property type="term" value="F:ATP binding"/>
    <property type="evidence" value="ECO:0007669"/>
    <property type="project" value="UniProtKB-UniRule"/>
</dbReference>
<evidence type="ECO:0000313" key="9">
    <source>
        <dbReference type="Proteomes" id="UP000225740"/>
    </source>
</evidence>
<dbReference type="InterPro" id="IPR008271">
    <property type="entry name" value="Ser/Thr_kinase_AS"/>
</dbReference>
<dbReference type="CDD" id="cd14014">
    <property type="entry name" value="STKc_PknB_like"/>
    <property type="match status" value="1"/>
</dbReference>
<proteinExistence type="predicted"/>
<feature type="binding site" evidence="5">
    <location>
        <position position="171"/>
    </location>
    <ligand>
        <name>ATP</name>
        <dbReference type="ChEBI" id="CHEBI:30616"/>
    </ligand>
</feature>
<evidence type="ECO:0000256" key="2">
    <source>
        <dbReference type="ARBA" id="ARBA00022741"/>
    </source>
</evidence>
<feature type="compositionally biased region" description="Basic and acidic residues" evidence="6">
    <location>
        <begin position="334"/>
        <end position="349"/>
    </location>
</feature>
<feature type="region of interest" description="Disordered" evidence="6">
    <location>
        <begin position="278"/>
        <end position="297"/>
    </location>
</feature>
<keyword evidence="1" id="KW-0808">Transferase</keyword>
<dbReference type="PANTHER" id="PTHR43289:SF6">
    <property type="entry name" value="SERINE_THREONINE-PROTEIN KINASE NEKL-3"/>
    <property type="match status" value="1"/>
</dbReference>